<dbReference type="OrthoDB" id="7773807at2"/>
<organism evidence="1 2">
    <name type="scientific">Actibacterium mucosum KCTC 23349</name>
    <dbReference type="NCBI Taxonomy" id="1454373"/>
    <lineage>
        <taxon>Bacteria</taxon>
        <taxon>Pseudomonadati</taxon>
        <taxon>Pseudomonadota</taxon>
        <taxon>Alphaproteobacteria</taxon>
        <taxon>Rhodobacterales</taxon>
        <taxon>Roseobacteraceae</taxon>
        <taxon>Actibacterium</taxon>
    </lineage>
</organism>
<reference evidence="1 2" key="1">
    <citation type="submission" date="2014-03" db="EMBL/GenBank/DDBJ databases">
        <title>Draft Genome Sequence of Actibacterium mucosum KCTC 23349, a Marine Alphaproteobacterium with Complex Ionic Requirements Isolated from Mediterranean Seawater at Malvarrosa Beach, Valencia, Spain.</title>
        <authorList>
            <person name="Arahal D.R."/>
            <person name="Shao Z."/>
            <person name="Lai Q."/>
            <person name="Pujalte M.J."/>
        </authorList>
    </citation>
    <scope>NUCLEOTIDE SEQUENCE [LARGE SCALE GENOMIC DNA]</scope>
    <source>
        <strain evidence="1 2">KCTC 23349</strain>
    </source>
</reference>
<evidence type="ECO:0000313" key="2">
    <source>
        <dbReference type="Proteomes" id="UP000026249"/>
    </source>
</evidence>
<sequence>MKTPVLALLTACLVLTGCARIGQSRLNPFNWFGRSTSEEVEVVTPTTIRGPLVAQVTSMTVDKAPGGAIVQAVAVPPEQGYWRAELVIADDIDVETGTLVLYFTAFPSPLKEPAGSEFSRELTAGLFLSDQTLAGVRTIAVRGASNQQTSRR</sequence>
<keyword evidence="2" id="KW-1185">Reference proteome</keyword>
<dbReference type="RefSeq" id="WP_035257834.1">
    <property type="nucleotide sequence ID" value="NZ_JFKE01000003.1"/>
</dbReference>
<evidence type="ECO:0000313" key="1">
    <source>
        <dbReference type="EMBL" id="KAJ55851.1"/>
    </source>
</evidence>
<dbReference type="PROSITE" id="PS51257">
    <property type="entry name" value="PROKAR_LIPOPROTEIN"/>
    <property type="match status" value="1"/>
</dbReference>
<comment type="caution">
    <text evidence="1">The sequence shown here is derived from an EMBL/GenBank/DDBJ whole genome shotgun (WGS) entry which is preliminary data.</text>
</comment>
<dbReference type="Proteomes" id="UP000026249">
    <property type="component" value="Unassembled WGS sequence"/>
</dbReference>
<protein>
    <recommendedName>
        <fullName evidence="3">Lipoprotein</fullName>
    </recommendedName>
</protein>
<name>A0A037ZM02_9RHOB</name>
<accession>A0A037ZM02</accession>
<gene>
    <name evidence="1" type="ORF">ACMU_08745</name>
</gene>
<dbReference type="AlphaFoldDB" id="A0A037ZM02"/>
<proteinExistence type="predicted"/>
<dbReference type="EMBL" id="JFKE01000003">
    <property type="protein sequence ID" value="KAJ55851.1"/>
    <property type="molecule type" value="Genomic_DNA"/>
</dbReference>
<evidence type="ECO:0008006" key="3">
    <source>
        <dbReference type="Google" id="ProtNLM"/>
    </source>
</evidence>
<dbReference type="STRING" id="1454373.ACMU_08745"/>